<protein>
    <submittedName>
        <fullName evidence="2">ATP-binding protein</fullName>
    </submittedName>
</protein>
<keyword evidence="2" id="KW-0067">ATP-binding</keyword>
<gene>
    <name evidence="2" type="ORF">ACIQFM_09795</name>
</gene>
<dbReference type="Proteomes" id="UP001617907">
    <property type="component" value="Unassembled WGS sequence"/>
</dbReference>
<dbReference type="SUPFAM" id="SSF52540">
    <property type="entry name" value="P-loop containing nucleoside triphosphate hydrolases"/>
    <property type="match status" value="1"/>
</dbReference>
<keyword evidence="3" id="KW-1185">Reference proteome</keyword>
<name>A0ABW8H7H5_9ACTN</name>
<evidence type="ECO:0000313" key="2">
    <source>
        <dbReference type="EMBL" id="MFJ6036542.1"/>
    </source>
</evidence>
<organism evidence="2 3">
    <name type="scientific">Streptomyces ardesiacus</name>
    <dbReference type="NCBI Taxonomy" id="285564"/>
    <lineage>
        <taxon>Bacteria</taxon>
        <taxon>Bacillati</taxon>
        <taxon>Actinomycetota</taxon>
        <taxon>Actinomycetes</taxon>
        <taxon>Kitasatosporales</taxon>
        <taxon>Streptomycetaceae</taxon>
        <taxon>Streptomyces</taxon>
    </lineage>
</organism>
<dbReference type="CDD" id="cd00009">
    <property type="entry name" value="AAA"/>
    <property type="match status" value="1"/>
</dbReference>
<dbReference type="GO" id="GO:0005524">
    <property type="term" value="F:ATP binding"/>
    <property type="evidence" value="ECO:0007669"/>
    <property type="project" value="UniProtKB-KW"/>
</dbReference>
<reference evidence="2 3" key="1">
    <citation type="submission" date="2024-10" db="EMBL/GenBank/DDBJ databases">
        <title>The Natural Products Discovery Center: Release of the First 8490 Sequenced Strains for Exploring Actinobacteria Biosynthetic Diversity.</title>
        <authorList>
            <person name="Kalkreuter E."/>
            <person name="Kautsar S.A."/>
            <person name="Yang D."/>
            <person name="Bader C.D."/>
            <person name="Teijaro C.N."/>
            <person name="Fluegel L."/>
            <person name="Davis C.M."/>
            <person name="Simpson J.R."/>
            <person name="Lauterbach L."/>
            <person name="Steele A.D."/>
            <person name="Gui C."/>
            <person name="Meng S."/>
            <person name="Li G."/>
            <person name="Viehrig K."/>
            <person name="Ye F."/>
            <person name="Su P."/>
            <person name="Kiefer A.F."/>
            <person name="Nichols A."/>
            <person name="Cepeda A.J."/>
            <person name="Yan W."/>
            <person name="Fan B."/>
            <person name="Jiang Y."/>
            <person name="Adhikari A."/>
            <person name="Zheng C.-J."/>
            <person name="Schuster L."/>
            <person name="Cowan T.M."/>
            <person name="Smanski M.J."/>
            <person name="Chevrette M.G."/>
            <person name="De Carvalho L.P.S."/>
            <person name="Shen B."/>
        </authorList>
    </citation>
    <scope>NUCLEOTIDE SEQUENCE [LARGE SCALE GENOMIC DNA]</scope>
    <source>
        <strain evidence="2 3">NPDC093086</strain>
    </source>
</reference>
<sequence length="260" mass="28649">MNQHISTLSLDHVGLGVPPGRYALPSEASARFHAQAAGLDPEAFATHLLEHYKGQRTVDALTEDECKFLRGELQEQVEDRRLAALDYFDTHVPLRFAKAAPDNAARDWAARVVADPHDTQSLLLVGPVGVGKTHYAFSVLRAVAETGAAIKWQAYTAANLYAALRPRDDRRADSDYESIAHAPLLFLDDLGAAKLTEWAEEVTYRLINDRYERCLPSIFTTNVLPGQLGATVGDRVASRIAEMCERIALKGADRRKKVSA</sequence>
<dbReference type="EMBL" id="JBIVPC010000005">
    <property type="protein sequence ID" value="MFJ6036542.1"/>
    <property type="molecule type" value="Genomic_DNA"/>
</dbReference>
<dbReference type="PANTHER" id="PTHR30050">
    <property type="entry name" value="CHROMOSOMAL REPLICATION INITIATOR PROTEIN DNAA"/>
    <property type="match status" value="1"/>
</dbReference>
<evidence type="ECO:0000259" key="1">
    <source>
        <dbReference type="Pfam" id="PF01695"/>
    </source>
</evidence>
<keyword evidence="2" id="KW-0547">Nucleotide-binding</keyword>
<dbReference type="InterPro" id="IPR027417">
    <property type="entry name" value="P-loop_NTPase"/>
</dbReference>
<accession>A0ABW8H7H5</accession>
<evidence type="ECO:0000313" key="3">
    <source>
        <dbReference type="Proteomes" id="UP001617907"/>
    </source>
</evidence>
<dbReference type="Pfam" id="PF01695">
    <property type="entry name" value="IstB_IS21"/>
    <property type="match status" value="1"/>
</dbReference>
<dbReference type="InterPro" id="IPR002611">
    <property type="entry name" value="IstB_ATP-bd"/>
</dbReference>
<proteinExistence type="predicted"/>
<comment type="caution">
    <text evidence="2">The sequence shown here is derived from an EMBL/GenBank/DDBJ whole genome shotgun (WGS) entry which is preliminary data.</text>
</comment>
<dbReference type="RefSeq" id="WP_350890764.1">
    <property type="nucleotide sequence ID" value="NZ_JBEOTR010000011.1"/>
</dbReference>
<feature type="domain" description="IstB-like ATP-binding" evidence="1">
    <location>
        <begin position="117"/>
        <end position="257"/>
    </location>
</feature>
<dbReference type="PANTHER" id="PTHR30050:SF4">
    <property type="entry name" value="ATP-BINDING PROTEIN RV3427C IN INSERTION SEQUENCE-RELATED"/>
    <property type="match status" value="1"/>
</dbReference>
<dbReference type="Gene3D" id="3.40.50.300">
    <property type="entry name" value="P-loop containing nucleotide triphosphate hydrolases"/>
    <property type="match status" value="1"/>
</dbReference>